<dbReference type="Gene3D" id="3.40.50.2020">
    <property type="match status" value="1"/>
</dbReference>
<accession>A0A2A2G7M4</accession>
<dbReference type="Proteomes" id="UP000218831">
    <property type="component" value="Unassembled WGS sequence"/>
</dbReference>
<sequence length="170" mass="19416">MSSGSELVLMNRERILRSLNRMAHEIAEHNVNDASIDLFGINDRGYAVADALENLLTPICNDEVQLFQLPLKEKKPQDALEDIKLRDNHYPVIVDDVIFSGKTMFEALKIISSYINPLEIHTAVLIDRGHRKFPIKAEFYGMELPTKLDEHVSVVVEEQQLENVKLTKYA</sequence>
<dbReference type="RefSeq" id="WP_095607424.1">
    <property type="nucleotide sequence ID" value="NZ_NSKE01000011.1"/>
</dbReference>
<dbReference type="OrthoDB" id="664757at2"/>
<evidence type="ECO:0000313" key="3">
    <source>
        <dbReference type="Proteomes" id="UP000218831"/>
    </source>
</evidence>
<reference evidence="2 3" key="1">
    <citation type="submission" date="2017-08" db="EMBL/GenBank/DDBJ databases">
        <title>Aliifodinibius alkalisoli sp. nov., isolated from saline alkaline soil.</title>
        <authorList>
            <person name="Liu D."/>
            <person name="Zhang G."/>
        </authorList>
    </citation>
    <scope>NUCLEOTIDE SEQUENCE [LARGE SCALE GENOMIC DNA]</scope>
    <source>
        <strain evidence="2 3">WN023</strain>
    </source>
</reference>
<evidence type="ECO:0000259" key="1">
    <source>
        <dbReference type="Pfam" id="PF00156"/>
    </source>
</evidence>
<dbReference type="CDD" id="cd06223">
    <property type="entry name" value="PRTases_typeI"/>
    <property type="match status" value="1"/>
</dbReference>
<dbReference type="InterPro" id="IPR000836">
    <property type="entry name" value="PRTase_dom"/>
</dbReference>
<feature type="domain" description="Phosphoribosyltransferase" evidence="1">
    <location>
        <begin position="13"/>
        <end position="146"/>
    </location>
</feature>
<evidence type="ECO:0000313" key="2">
    <source>
        <dbReference type="EMBL" id="PAU93004.1"/>
    </source>
</evidence>
<dbReference type="InterPro" id="IPR029057">
    <property type="entry name" value="PRTase-like"/>
</dbReference>
<dbReference type="SUPFAM" id="SSF53271">
    <property type="entry name" value="PRTase-like"/>
    <property type="match status" value="1"/>
</dbReference>
<dbReference type="AlphaFoldDB" id="A0A2A2G7M4"/>
<proteinExistence type="predicted"/>
<comment type="caution">
    <text evidence="2">The sequence shown here is derived from an EMBL/GenBank/DDBJ whole genome shotgun (WGS) entry which is preliminary data.</text>
</comment>
<gene>
    <name evidence="2" type="ORF">CK503_13860</name>
</gene>
<name>A0A2A2G7M4_9BACT</name>
<dbReference type="PANTHER" id="PTHR11608">
    <property type="entry name" value="BIFUNCTIONAL PROTEIN PYRR"/>
    <property type="match status" value="1"/>
</dbReference>
<protein>
    <recommendedName>
        <fullName evidence="1">Phosphoribosyltransferase domain-containing protein</fullName>
    </recommendedName>
</protein>
<keyword evidence="3" id="KW-1185">Reference proteome</keyword>
<organism evidence="2 3">
    <name type="scientific">Fodinibius salipaludis</name>
    <dbReference type="NCBI Taxonomy" id="2032627"/>
    <lineage>
        <taxon>Bacteria</taxon>
        <taxon>Pseudomonadati</taxon>
        <taxon>Balneolota</taxon>
        <taxon>Balneolia</taxon>
        <taxon>Balneolales</taxon>
        <taxon>Balneolaceae</taxon>
        <taxon>Fodinibius</taxon>
    </lineage>
</organism>
<dbReference type="EMBL" id="NSKE01000011">
    <property type="protein sequence ID" value="PAU93004.1"/>
    <property type="molecule type" value="Genomic_DNA"/>
</dbReference>
<dbReference type="PANTHER" id="PTHR11608:SF0">
    <property type="entry name" value="BIFUNCTIONAL PROTEIN PYRR"/>
    <property type="match status" value="1"/>
</dbReference>
<dbReference type="Pfam" id="PF00156">
    <property type="entry name" value="Pribosyltran"/>
    <property type="match status" value="1"/>
</dbReference>
<dbReference type="InterPro" id="IPR050137">
    <property type="entry name" value="PyrR_bifunctional"/>
</dbReference>